<organism evidence="6 7">
    <name type="scientific">Luteimonas marina</name>
    <dbReference type="NCBI Taxonomy" id="488485"/>
    <lineage>
        <taxon>Bacteria</taxon>
        <taxon>Pseudomonadati</taxon>
        <taxon>Pseudomonadota</taxon>
        <taxon>Gammaproteobacteria</taxon>
        <taxon>Lysobacterales</taxon>
        <taxon>Lysobacteraceae</taxon>
        <taxon>Luteimonas</taxon>
    </lineage>
</organism>
<feature type="transmembrane region" description="Helical" evidence="3">
    <location>
        <begin position="292"/>
        <end position="310"/>
    </location>
</feature>
<feature type="transmembrane region" description="Helical" evidence="3">
    <location>
        <begin position="232"/>
        <end position="250"/>
    </location>
</feature>
<dbReference type="EC" id="2.7.7.65" evidence="2"/>
<feature type="transmembrane region" description="Helical" evidence="3">
    <location>
        <begin position="164"/>
        <end position="186"/>
    </location>
</feature>
<evidence type="ECO:0000256" key="1">
    <source>
        <dbReference type="ARBA" id="ARBA00001946"/>
    </source>
</evidence>
<dbReference type="InterPro" id="IPR050469">
    <property type="entry name" value="Diguanylate_Cyclase"/>
</dbReference>
<feature type="transmembrane region" description="Helical" evidence="3">
    <location>
        <begin position="262"/>
        <end position="280"/>
    </location>
</feature>
<feature type="transmembrane region" description="Helical" evidence="3">
    <location>
        <begin position="317"/>
        <end position="339"/>
    </location>
</feature>
<evidence type="ECO:0000256" key="4">
    <source>
        <dbReference type="SAM" id="SignalP"/>
    </source>
</evidence>
<feature type="signal peptide" evidence="4">
    <location>
        <begin position="1"/>
        <end position="20"/>
    </location>
</feature>
<dbReference type="PANTHER" id="PTHR45138">
    <property type="entry name" value="REGULATORY COMPONENTS OF SENSORY TRANSDUCTION SYSTEM"/>
    <property type="match status" value="1"/>
</dbReference>
<feature type="domain" description="GGDEF" evidence="5">
    <location>
        <begin position="413"/>
        <end position="545"/>
    </location>
</feature>
<sequence>MRGCSLWLCLLLLCAANAGATGLSVRELRDDPPAGDVLAGRHDARLGPPLAQPVIQQVHREAQWWRIDAAAAVDPAMSPKLVLRSPFLYRVEAWVPGASAPTRHALYGPDADDRYSSRALVIDLPRGLAAGEAVWLRIEHRSTMVMAVSLDTMDDVHRQDLAFIAWRSVVLSSLAVLVVLALAFWGGTGERSYGYFGAMLLCAIGYLAAIGGDLRWVAGADVLFGSSAQANRVIGCLGVVFSNLFQRAYLDLPRKLPTFSRLLAVGTVAAAATAACSLFLDWRIFHVLGNGSLLFSSAVLLAASSVLSIRGDRAGRVVLLSWTALVLFTIAAALQMLGVWVGPAWLGQGLAGSFVLASLLLAIGLSDKLLQLRRDRDQASRQAQLDSVTMALNRHGIEERLFREMEQVRTRDTRLSIAFIDVDHFKPINDQHGHGIGDQCLRIVSWRLKNLLRNRDGIGRYGGDEFLVVLPGMGIDEACAVAERMRVSVSSRPLTMADASIDASLSIGIAELAPGESMLSLIERADAALYASKSAGRDRATAAPAPEGLWVV</sequence>
<name>A0A5C5UBR0_9GAMM</name>
<comment type="cofactor">
    <cofactor evidence="1">
        <name>Mg(2+)</name>
        <dbReference type="ChEBI" id="CHEBI:18420"/>
    </cofactor>
</comment>
<dbReference type="InterPro" id="IPR029787">
    <property type="entry name" value="Nucleotide_cyclase"/>
</dbReference>
<evidence type="ECO:0000256" key="3">
    <source>
        <dbReference type="SAM" id="Phobius"/>
    </source>
</evidence>
<dbReference type="RefSeq" id="WP_146384445.1">
    <property type="nucleotide sequence ID" value="NZ_VOHK01000001.1"/>
</dbReference>
<evidence type="ECO:0000313" key="7">
    <source>
        <dbReference type="Proteomes" id="UP000319980"/>
    </source>
</evidence>
<dbReference type="CDD" id="cd01949">
    <property type="entry name" value="GGDEF"/>
    <property type="match status" value="1"/>
</dbReference>
<dbReference type="OrthoDB" id="9803824at2"/>
<evidence type="ECO:0000256" key="2">
    <source>
        <dbReference type="ARBA" id="ARBA00012528"/>
    </source>
</evidence>
<dbReference type="SMART" id="SM00267">
    <property type="entry name" value="GGDEF"/>
    <property type="match status" value="1"/>
</dbReference>
<dbReference type="NCBIfam" id="TIGR00254">
    <property type="entry name" value="GGDEF"/>
    <property type="match status" value="1"/>
</dbReference>
<comment type="caution">
    <text evidence="6">The sequence shown here is derived from an EMBL/GenBank/DDBJ whole genome shotgun (WGS) entry which is preliminary data.</text>
</comment>
<feature type="chain" id="PRO_5022947544" description="diguanylate cyclase" evidence="4">
    <location>
        <begin position="21"/>
        <end position="552"/>
    </location>
</feature>
<evidence type="ECO:0000259" key="5">
    <source>
        <dbReference type="PROSITE" id="PS50887"/>
    </source>
</evidence>
<keyword evidence="3" id="KW-0472">Membrane</keyword>
<dbReference type="GO" id="GO:0043709">
    <property type="term" value="P:cell adhesion involved in single-species biofilm formation"/>
    <property type="evidence" value="ECO:0007669"/>
    <property type="project" value="TreeGrafter"/>
</dbReference>
<feature type="transmembrane region" description="Helical" evidence="3">
    <location>
        <begin position="193"/>
        <end position="212"/>
    </location>
</feature>
<keyword evidence="7" id="KW-1185">Reference proteome</keyword>
<reference evidence="6 7" key="1">
    <citation type="journal article" date="2008" name="Int. J. Syst. Evol. Microbiol.">
        <title>Luteimonas marina sp. nov., isolated from seawater.</title>
        <authorList>
            <person name="Baik K.S."/>
            <person name="Park S.C."/>
            <person name="Kim M.S."/>
            <person name="Kim E.M."/>
            <person name="Park C."/>
            <person name="Chun J."/>
            <person name="Seong C.N."/>
        </authorList>
    </citation>
    <scope>NUCLEOTIDE SEQUENCE [LARGE SCALE GENOMIC DNA]</scope>
    <source>
        <strain evidence="6 7">FR1330</strain>
    </source>
</reference>
<dbReference type="EMBL" id="VOHK01000001">
    <property type="protein sequence ID" value="TWT23338.1"/>
    <property type="molecule type" value="Genomic_DNA"/>
</dbReference>
<dbReference type="InterPro" id="IPR011623">
    <property type="entry name" value="7TMR_DISM_rcpt_extracell_dom1"/>
</dbReference>
<dbReference type="AlphaFoldDB" id="A0A5C5UBR0"/>
<dbReference type="PROSITE" id="PS50887">
    <property type="entry name" value="GGDEF"/>
    <property type="match status" value="1"/>
</dbReference>
<dbReference type="GO" id="GO:0052621">
    <property type="term" value="F:diguanylate cyclase activity"/>
    <property type="evidence" value="ECO:0007669"/>
    <property type="project" value="UniProtKB-EC"/>
</dbReference>
<proteinExistence type="predicted"/>
<dbReference type="SUPFAM" id="SSF55073">
    <property type="entry name" value="Nucleotide cyclase"/>
    <property type="match status" value="1"/>
</dbReference>
<dbReference type="Pfam" id="PF07695">
    <property type="entry name" value="7TMR-DISM_7TM"/>
    <property type="match status" value="1"/>
</dbReference>
<protein>
    <recommendedName>
        <fullName evidence="2">diguanylate cyclase</fullName>
        <ecNumber evidence="2">2.7.7.65</ecNumber>
    </recommendedName>
</protein>
<accession>A0A5C5UBR0</accession>
<keyword evidence="3" id="KW-0812">Transmembrane</keyword>
<dbReference type="InterPro" id="IPR000160">
    <property type="entry name" value="GGDEF_dom"/>
</dbReference>
<feature type="transmembrane region" description="Helical" evidence="3">
    <location>
        <begin position="345"/>
        <end position="366"/>
    </location>
</feature>
<dbReference type="GO" id="GO:1902201">
    <property type="term" value="P:negative regulation of bacterial-type flagellum-dependent cell motility"/>
    <property type="evidence" value="ECO:0007669"/>
    <property type="project" value="TreeGrafter"/>
</dbReference>
<gene>
    <name evidence="6" type="ORF">FQY83_01430</name>
</gene>
<keyword evidence="4" id="KW-0732">Signal</keyword>
<dbReference type="PANTHER" id="PTHR45138:SF24">
    <property type="entry name" value="DIGUANYLATE CYCLASE DGCC-RELATED"/>
    <property type="match status" value="1"/>
</dbReference>
<dbReference type="Gene3D" id="3.30.70.270">
    <property type="match status" value="1"/>
</dbReference>
<dbReference type="Pfam" id="PF00990">
    <property type="entry name" value="GGDEF"/>
    <property type="match status" value="1"/>
</dbReference>
<dbReference type="InterPro" id="IPR043128">
    <property type="entry name" value="Rev_trsase/Diguanyl_cyclase"/>
</dbReference>
<dbReference type="Proteomes" id="UP000319980">
    <property type="component" value="Unassembled WGS sequence"/>
</dbReference>
<keyword evidence="3" id="KW-1133">Transmembrane helix</keyword>
<evidence type="ECO:0000313" key="6">
    <source>
        <dbReference type="EMBL" id="TWT23338.1"/>
    </source>
</evidence>
<dbReference type="GO" id="GO:0005886">
    <property type="term" value="C:plasma membrane"/>
    <property type="evidence" value="ECO:0007669"/>
    <property type="project" value="TreeGrafter"/>
</dbReference>
<dbReference type="FunFam" id="3.30.70.270:FF:000001">
    <property type="entry name" value="Diguanylate cyclase domain protein"/>
    <property type="match status" value="1"/>
</dbReference>